<protein>
    <submittedName>
        <fullName evidence="2">Uncharacterized protein</fullName>
    </submittedName>
</protein>
<dbReference type="AlphaFoldDB" id="C4XKR2"/>
<dbReference type="HOGENOM" id="CLU_2552728_0_0_7"/>
<accession>C4XKR2</accession>
<dbReference type="Proteomes" id="UP000009071">
    <property type="component" value="Chromosome"/>
</dbReference>
<feature type="region of interest" description="Disordered" evidence="1">
    <location>
        <begin position="29"/>
        <end position="67"/>
    </location>
</feature>
<keyword evidence="3" id="KW-1185">Reference proteome</keyword>
<reference evidence="2 3" key="1">
    <citation type="journal article" date="2009" name="Genome Res.">
        <title>Whole genome sequence of Desulfovibrio magneticus strain RS-1 revealed common gene clusters in magnetotactic bacteria.</title>
        <authorList>
            <person name="Nakazawa H."/>
            <person name="Arakaki A."/>
            <person name="Narita-Yamada S."/>
            <person name="Yashiro I."/>
            <person name="Jinno K."/>
            <person name="Aoki N."/>
            <person name="Tsuruyama A."/>
            <person name="Okamura Y."/>
            <person name="Tanikawa S."/>
            <person name="Fujita N."/>
            <person name="Takeyama H."/>
            <person name="Matsunaga T."/>
        </authorList>
    </citation>
    <scope>NUCLEOTIDE SEQUENCE [LARGE SCALE GENOMIC DNA]</scope>
    <source>
        <strain evidence="3">ATCC 700980 / DSM 13731 / RS-1</strain>
    </source>
</reference>
<organism evidence="2 3">
    <name type="scientific">Solidesulfovibrio magneticus (strain ATCC 700980 / DSM 13731 / RS-1)</name>
    <name type="common">Desulfovibrio magneticus</name>
    <dbReference type="NCBI Taxonomy" id="573370"/>
    <lineage>
        <taxon>Bacteria</taxon>
        <taxon>Pseudomonadati</taxon>
        <taxon>Thermodesulfobacteriota</taxon>
        <taxon>Desulfovibrionia</taxon>
        <taxon>Desulfovibrionales</taxon>
        <taxon>Desulfovibrionaceae</taxon>
        <taxon>Solidesulfovibrio</taxon>
    </lineage>
</organism>
<evidence type="ECO:0000256" key="1">
    <source>
        <dbReference type="SAM" id="MobiDB-lite"/>
    </source>
</evidence>
<evidence type="ECO:0000313" key="3">
    <source>
        <dbReference type="Proteomes" id="UP000009071"/>
    </source>
</evidence>
<evidence type="ECO:0000313" key="2">
    <source>
        <dbReference type="EMBL" id="BAH74451.1"/>
    </source>
</evidence>
<feature type="compositionally biased region" description="Basic and acidic residues" evidence="1">
    <location>
        <begin position="37"/>
        <end position="52"/>
    </location>
</feature>
<dbReference type="EMBL" id="AP010904">
    <property type="protein sequence ID" value="BAH74451.1"/>
    <property type="molecule type" value="Genomic_DNA"/>
</dbReference>
<sequence>MWDGLGIGLDRALWKSDIGCKTLFPRILAQEGTPRPRTREKPQDRPGREQGRGVRGKSPSPDFPNVGASAICYEEICDIDDF</sequence>
<name>C4XKR2_SOLM1</name>
<gene>
    <name evidence="2" type="ordered locus">DMR_09600</name>
</gene>
<proteinExistence type="predicted"/>
<dbReference type="KEGG" id="dma:DMR_09600"/>